<comment type="caution">
    <text evidence="6">The sequence shown here is derived from an EMBL/GenBank/DDBJ whole genome shotgun (WGS) entry which is preliminary data.</text>
</comment>
<reference evidence="6 7" key="1">
    <citation type="submission" date="2019-09" db="EMBL/GenBank/DDBJ databases">
        <title>In-depth cultivation of the pig gut microbiome towards novel bacterial diversity and tailored functional studies.</title>
        <authorList>
            <person name="Wylensek D."/>
            <person name="Hitch T.C.A."/>
            <person name="Clavel T."/>
        </authorList>
    </citation>
    <scope>NUCLEOTIDE SEQUENCE [LARGE SCALE GENOMIC DNA]</scope>
    <source>
        <strain evidence="6 7">WCA3-693-APC-4?</strain>
    </source>
</reference>
<dbReference type="AlphaFoldDB" id="A0A6N7XPT1"/>
<dbReference type="EMBL" id="VUNQ01000044">
    <property type="protein sequence ID" value="MSU02802.1"/>
    <property type="molecule type" value="Genomic_DNA"/>
</dbReference>
<evidence type="ECO:0000256" key="1">
    <source>
        <dbReference type="ARBA" id="ARBA00004127"/>
    </source>
</evidence>
<evidence type="ECO:0000256" key="4">
    <source>
        <dbReference type="ARBA" id="ARBA00023136"/>
    </source>
</evidence>
<keyword evidence="2" id="KW-0812">Transmembrane</keyword>
<name>A0A6N7XPT1_9FIRM</name>
<keyword evidence="4" id="KW-0472">Membrane</keyword>
<sequence>MKIDFEEIIRKLESKANTIYFDTDKLKQLLITAKEKAEGNKQLMEIWEDLKLIIDLVKDWIKGDYKELSKTSVIMIIISLLYLVNPLDLVPDFLPGGFIDDLAVIAYVVKKISDELKTYKQWRSINKTDETIEMKAEFVDDTADVEDIDDILNEDEDTDEEI</sequence>
<keyword evidence="3" id="KW-1133">Transmembrane helix</keyword>
<proteinExistence type="predicted"/>
<dbReference type="InterPro" id="IPR010652">
    <property type="entry name" value="DUF1232"/>
</dbReference>
<feature type="domain" description="DUF1232" evidence="5">
    <location>
        <begin position="74"/>
        <end position="106"/>
    </location>
</feature>
<organism evidence="6 7">
    <name type="scientific">Tissierella pigra</name>
    <dbReference type="NCBI Taxonomy" id="2607614"/>
    <lineage>
        <taxon>Bacteria</taxon>
        <taxon>Bacillati</taxon>
        <taxon>Bacillota</taxon>
        <taxon>Tissierellia</taxon>
        <taxon>Tissierellales</taxon>
        <taxon>Tissierellaceae</taxon>
        <taxon>Tissierella</taxon>
    </lineage>
</organism>
<gene>
    <name evidence="6" type="ORF">FYJ83_15170</name>
</gene>
<accession>A0A6N7XPT1</accession>
<evidence type="ECO:0000256" key="2">
    <source>
        <dbReference type="ARBA" id="ARBA00022692"/>
    </source>
</evidence>
<evidence type="ECO:0000313" key="6">
    <source>
        <dbReference type="EMBL" id="MSU02802.1"/>
    </source>
</evidence>
<evidence type="ECO:0000259" key="5">
    <source>
        <dbReference type="Pfam" id="PF06803"/>
    </source>
</evidence>
<keyword evidence="7" id="KW-1185">Reference proteome</keyword>
<dbReference type="Proteomes" id="UP000469523">
    <property type="component" value="Unassembled WGS sequence"/>
</dbReference>
<evidence type="ECO:0000313" key="7">
    <source>
        <dbReference type="Proteomes" id="UP000469523"/>
    </source>
</evidence>
<dbReference type="RefSeq" id="WP_154441971.1">
    <property type="nucleotide sequence ID" value="NZ_VUNQ01000044.1"/>
</dbReference>
<comment type="subcellular location">
    <subcellularLocation>
        <location evidence="1">Endomembrane system</location>
        <topology evidence="1">Multi-pass membrane protein</topology>
    </subcellularLocation>
</comment>
<dbReference type="GO" id="GO:0012505">
    <property type="term" value="C:endomembrane system"/>
    <property type="evidence" value="ECO:0007669"/>
    <property type="project" value="UniProtKB-SubCell"/>
</dbReference>
<dbReference type="Pfam" id="PF06803">
    <property type="entry name" value="DUF1232"/>
    <property type="match status" value="1"/>
</dbReference>
<evidence type="ECO:0000256" key="3">
    <source>
        <dbReference type="ARBA" id="ARBA00022989"/>
    </source>
</evidence>
<protein>
    <submittedName>
        <fullName evidence="6">DUF1232 domain-containing protein</fullName>
    </submittedName>
</protein>